<evidence type="ECO:0000313" key="4">
    <source>
        <dbReference type="Proteomes" id="UP000316649"/>
    </source>
</evidence>
<organism evidence="3 4">
    <name type="scientific">Sedimenticola selenatireducens</name>
    <dbReference type="NCBI Taxonomy" id="191960"/>
    <lineage>
        <taxon>Bacteria</taxon>
        <taxon>Pseudomonadati</taxon>
        <taxon>Pseudomonadota</taxon>
        <taxon>Gammaproteobacteria</taxon>
        <taxon>Chromatiales</taxon>
        <taxon>Sedimenticolaceae</taxon>
        <taxon>Sedimenticola</taxon>
    </lineage>
</organism>
<keyword evidence="4" id="KW-1185">Reference proteome</keyword>
<dbReference type="EC" id="2.3.1.-" evidence="2"/>
<dbReference type="PRINTS" id="PR01489">
    <property type="entry name" value="RTXTOXINC"/>
</dbReference>
<accession>A0A558DKM4</accession>
<comment type="caution">
    <text evidence="3">The sequence shown here is derived from an EMBL/GenBank/DDBJ whole genome shotgun (WGS) entry which is preliminary data.</text>
</comment>
<evidence type="ECO:0000313" key="3">
    <source>
        <dbReference type="EMBL" id="TVO71264.1"/>
    </source>
</evidence>
<comment type="function">
    <text evidence="2">Involved in fatty acylation of protoxin at internal lysine residues, thereby converting it to the active toxin.</text>
</comment>
<dbReference type="OrthoDB" id="8596436at2"/>
<gene>
    <name evidence="3" type="ORF">FHP88_14685</name>
</gene>
<keyword evidence="2 3" id="KW-0808">Transferase</keyword>
<dbReference type="GO" id="GO:0031640">
    <property type="term" value="P:killing of cells of another organism"/>
    <property type="evidence" value="ECO:0007669"/>
    <property type="project" value="UniProtKB-KW"/>
</dbReference>
<dbReference type="GO" id="GO:0005737">
    <property type="term" value="C:cytoplasm"/>
    <property type="evidence" value="ECO:0007669"/>
    <property type="project" value="UniProtKB-SubCell"/>
</dbReference>
<proteinExistence type="inferred from homology"/>
<name>A0A558DKM4_9GAMM</name>
<dbReference type="InterPro" id="IPR003996">
    <property type="entry name" value="RTX_toxin-activating_protC_bac"/>
</dbReference>
<dbReference type="AlphaFoldDB" id="A0A558DKM4"/>
<dbReference type="GO" id="GO:0009404">
    <property type="term" value="P:toxin metabolic process"/>
    <property type="evidence" value="ECO:0007669"/>
    <property type="project" value="UniProtKB-UniRule"/>
</dbReference>
<evidence type="ECO:0000256" key="1">
    <source>
        <dbReference type="ARBA" id="ARBA00005686"/>
    </source>
</evidence>
<dbReference type="RefSeq" id="WP_144359843.1">
    <property type="nucleotide sequence ID" value="NZ_VMNH01000022.1"/>
</dbReference>
<dbReference type="Pfam" id="PF02794">
    <property type="entry name" value="HlyC"/>
    <property type="match status" value="1"/>
</dbReference>
<reference evidence="3 4" key="1">
    <citation type="submission" date="2019-07" db="EMBL/GenBank/DDBJ databases">
        <title>The pathways for chlorine oxyanion respiration interact through the shared metabolite chlorate.</title>
        <authorList>
            <person name="Barnum T.P."/>
            <person name="Cheng Y."/>
            <person name="Hill K.A."/>
            <person name="Lucas L.N."/>
            <person name="Carlson H.K."/>
            <person name="Coates J.D."/>
        </authorList>
    </citation>
    <scope>NUCLEOTIDE SEQUENCE [LARGE SCALE GENOMIC DNA]</scope>
    <source>
        <strain evidence="3 4">BK-1</strain>
    </source>
</reference>
<sequence length="185" mass="21555">MKQKELRIVMPQRGDVVNEAEVLGASVWLWMHSNRHRLMTLHHLNQMLLPVIRQGQYVLAFEAGKPVFFFSWAYFDVAAEQRWLADPDRLFEEADWNSGDRAWLIDWVAPFGHSRRMRYLLDEALFPHSCIRLLSRNASGCRARILQHRGRKVTRDEARAYFAARPLPLPGMNTFARTVNTGHQG</sequence>
<keyword evidence="2" id="KW-0963">Cytoplasm</keyword>
<protein>
    <recommendedName>
        <fullName evidence="2">RTX toxin-activating lysine-acyltransferase</fullName>
        <ecNumber evidence="2">2.3.1.-</ecNumber>
    </recommendedName>
</protein>
<keyword evidence="2 3" id="KW-0012">Acyltransferase</keyword>
<evidence type="ECO:0000256" key="2">
    <source>
        <dbReference type="RuleBase" id="RU368102"/>
    </source>
</evidence>
<dbReference type="Proteomes" id="UP000316649">
    <property type="component" value="Unassembled WGS sequence"/>
</dbReference>
<dbReference type="GO" id="GO:0016746">
    <property type="term" value="F:acyltransferase activity"/>
    <property type="evidence" value="ECO:0007669"/>
    <property type="project" value="UniProtKB-UniRule"/>
</dbReference>
<keyword evidence="2" id="KW-0204">Cytolysis</keyword>
<comment type="subcellular location">
    <subcellularLocation>
        <location evidence="2">Cytoplasm</location>
    </subcellularLocation>
</comment>
<dbReference type="EMBL" id="VMNH01000022">
    <property type="protein sequence ID" value="TVO71264.1"/>
    <property type="molecule type" value="Genomic_DNA"/>
</dbReference>
<comment type="similarity">
    <text evidence="1 2">Belongs to the RTX toxin acyltransferase family.</text>
</comment>